<evidence type="ECO:0000256" key="1">
    <source>
        <dbReference type="ARBA" id="ARBA00007718"/>
    </source>
</evidence>
<reference evidence="10 11" key="1">
    <citation type="submission" date="2017-03" db="EMBL/GenBank/DDBJ databases">
        <title>Lifting the veil on microbial sulfur biogeochemistry in mining wastewaters.</title>
        <authorList>
            <person name="Kantor R.S."/>
            <person name="Colenbrander Nelson T."/>
            <person name="Marshall S."/>
            <person name="Bennett D."/>
            <person name="Apte S."/>
            <person name="Camacho D."/>
            <person name="Thomas B.C."/>
            <person name="Warren L.A."/>
            <person name="Banfield J.F."/>
        </authorList>
    </citation>
    <scope>NUCLEOTIDE SEQUENCE [LARGE SCALE GENOMIC DNA]</scope>
    <source>
        <strain evidence="10">32-69-9</strain>
    </source>
</reference>
<comment type="caution">
    <text evidence="10">The sequence shown here is derived from an EMBL/GenBank/DDBJ whole genome shotgun (WGS) entry which is preliminary data.</text>
</comment>
<dbReference type="SUPFAM" id="SSF53800">
    <property type="entry name" value="Chelatase"/>
    <property type="match status" value="1"/>
</dbReference>
<sequence>MDLQPGPRHPAGRADRSCRAGVEADRGAVTLARGASSPNRANGRRIAVVLFNLGGPDDAATVKPFLFNLFNDPAIIGLPGFARTPLARLIASRREASAQANYAQMDAGGGSPLKAETTKQMDALDAALNALLPGDDVKSFMAMRYWHPLTDEAAIDVAAWGPDEVVLLPLYPQFSTTTTESSLKAWNAAYAGSGRTRTICCYPGLDGWVRAQAEGVRLKLDEAVREHPGKPIRVLFSAHGIPEKLVTGKGDPYQEQVEATVARVAEAAGLSDWLLCYQSRVGPLKWLGPSTPDAIVEAGKAGLGVVITPIAFVSEHIETLVELDIEYGELAHEAGVHPYLRVPAVGTAPLFIDGLAGAVAESLGRIGTAPAGPGCQGRWKACPCQRERLAA</sequence>
<dbReference type="NCBIfam" id="TIGR00109">
    <property type="entry name" value="hemH"/>
    <property type="match status" value="1"/>
</dbReference>
<dbReference type="CDD" id="cd00419">
    <property type="entry name" value="Ferrochelatase_C"/>
    <property type="match status" value="1"/>
</dbReference>
<feature type="region of interest" description="Disordered" evidence="9">
    <location>
        <begin position="1"/>
        <end position="20"/>
    </location>
</feature>
<evidence type="ECO:0000256" key="2">
    <source>
        <dbReference type="ARBA" id="ARBA00023004"/>
    </source>
</evidence>
<comment type="subcellular location">
    <subcellularLocation>
        <location evidence="7">Cytoplasm</location>
    </subcellularLocation>
</comment>
<dbReference type="InterPro" id="IPR033644">
    <property type="entry name" value="Ferrochelatase_C"/>
</dbReference>
<evidence type="ECO:0000256" key="7">
    <source>
        <dbReference type="HAMAP-Rule" id="MF_00323"/>
    </source>
</evidence>
<protein>
    <recommendedName>
        <fullName evidence="7">Ferrochelatase</fullName>
        <ecNumber evidence="7">4.98.1.1</ecNumber>
    </recommendedName>
    <alternativeName>
        <fullName evidence="7">Heme synthase</fullName>
    </alternativeName>
    <alternativeName>
        <fullName evidence="7">Protoheme ferro-lyase</fullName>
    </alternativeName>
</protein>
<evidence type="ECO:0000256" key="5">
    <source>
        <dbReference type="ARBA" id="ARBA00023244"/>
    </source>
</evidence>
<dbReference type="InterPro" id="IPR001015">
    <property type="entry name" value="Ferrochelatase"/>
</dbReference>
<dbReference type="PANTHER" id="PTHR11108:SF1">
    <property type="entry name" value="FERROCHELATASE, MITOCHONDRIAL"/>
    <property type="match status" value="1"/>
</dbReference>
<dbReference type="EC" id="4.98.1.1" evidence="7"/>
<dbReference type="GO" id="GO:0005737">
    <property type="term" value="C:cytoplasm"/>
    <property type="evidence" value="ECO:0007669"/>
    <property type="project" value="UniProtKB-SubCell"/>
</dbReference>
<feature type="binding site" evidence="7">
    <location>
        <position position="239"/>
    </location>
    <ligand>
        <name>Fe(2+)</name>
        <dbReference type="ChEBI" id="CHEBI:29033"/>
    </ligand>
</feature>
<keyword evidence="3 7" id="KW-0350">Heme biosynthesis</keyword>
<keyword evidence="2 7" id="KW-0408">Iron</keyword>
<proteinExistence type="inferred from homology"/>
<evidence type="ECO:0000256" key="9">
    <source>
        <dbReference type="SAM" id="MobiDB-lite"/>
    </source>
</evidence>
<comment type="pathway">
    <text evidence="7">Porphyrin-containing compound metabolism; protoheme biosynthesis; protoheme from protoporphyrin-IX: step 1/1.</text>
</comment>
<dbReference type="AlphaFoldDB" id="A0A258FTG5"/>
<dbReference type="Proteomes" id="UP000215595">
    <property type="component" value="Unassembled WGS sequence"/>
</dbReference>
<dbReference type="GO" id="GO:0006783">
    <property type="term" value="P:heme biosynthetic process"/>
    <property type="evidence" value="ECO:0007669"/>
    <property type="project" value="UniProtKB-UniRule"/>
</dbReference>
<dbReference type="PANTHER" id="PTHR11108">
    <property type="entry name" value="FERROCHELATASE"/>
    <property type="match status" value="1"/>
</dbReference>
<dbReference type="EMBL" id="NCEB01000003">
    <property type="protein sequence ID" value="OYX35791.1"/>
    <property type="molecule type" value="Genomic_DNA"/>
</dbReference>
<comment type="function">
    <text evidence="7">Catalyzes the ferrous insertion into protoporphyrin IX.</text>
</comment>
<dbReference type="GO" id="GO:0046872">
    <property type="term" value="F:metal ion binding"/>
    <property type="evidence" value="ECO:0007669"/>
    <property type="project" value="UniProtKB-KW"/>
</dbReference>
<comment type="similarity">
    <text evidence="1 7 8">Belongs to the ferrochelatase family.</text>
</comment>
<organism evidence="10 11">
    <name type="scientific">Brevundimonas subvibrioides</name>
    <dbReference type="NCBI Taxonomy" id="74313"/>
    <lineage>
        <taxon>Bacteria</taxon>
        <taxon>Pseudomonadati</taxon>
        <taxon>Pseudomonadota</taxon>
        <taxon>Alphaproteobacteria</taxon>
        <taxon>Caulobacterales</taxon>
        <taxon>Caulobacteraceae</taxon>
        <taxon>Brevundimonas</taxon>
    </lineage>
</organism>
<evidence type="ECO:0000313" key="11">
    <source>
        <dbReference type="Proteomes" id="UP000215595"/>
    </source>
</evidence>
<evidence type="ECO:0000256" key="3">
    <source>
        <dbReference type="ARBA" id="ARBA00023133"/>
    </source>
</evidence>
<dbReference type="CDD" id="cd03411">
    <property type="entry name" value="Ferrochelatase_N"/>
    <property type="match status" value="1"/>
</dbReference>
<evidence type="ECO:0000256" key="6">
    <source>
        <dbReference type="ARBA" id="ARBA00024536"/>
    </source>
</evidence>
<keyword evidence="4 7" id="KW-0456">Lyase</keyword>
<keyword evidence="5 7" id="KW-0627">Porphyrin biosynthesis</keyword>
<dbReference type="Pfam" id="PF00762">
    <property type="entry name" value="Ferrochelatase"/>
    <property type="match status" value="1"/>
</dbReference>
<dbReference type="GO" id="GO:0004325">
    <property type="term" value="F:ferrochelatase activity"/>
    <property type="evidence" value="ECO:0007669"/>
    <property type="project" value="UniProtKB-UniRule"/>
</dbReference>
<feature type="binding site" evidence="7">
    <location>
        <position position="318"/>
    </location>
    <ligand>
        <name>Fe(2+)</name>
        <dbReference type="ChEBI" id="CHEBI:29033"/>
    </ligand>
</feature>
<dbReference type="InterPro" id="IPR033659">
    <property type="entry name" value="Ferrochelatase_N"/>
</dbReference>
<evidence type="ECO:0000313" key="10">
    <source>
        <dbReference type="EMBL" id="OYX35791.1"/>
    </source>
</evidence>
<dbReference type="UniPathway" id="UPA00252">
    <property type="reaction ID" value="UER00325"/>
</dbReference>
<accession>A0A258FTG5</accession>
<dbReference type="Gene3D" id="3.40.50.1400">
    <property type="match status" value="2"/>
</dbReference>
<comment type="catalytic activity">
    <reaction evidence="7">
        <text>heme b + 2 H(+) = protoporphyrin IX + Fe(2+)</text>
        <dbReference type="Rhea" id="RHEA:22584"/>
        <dbReference type="ChEBI" id="CHEBI:15378"/>
        <dbReference type="ChEBI" id="CHEBI:29033"/>
        <dbReference type="ChEBI" id="CHEBI:57306"/>
        <dbReference type="ChEBI" id="CHEBI:60344"/>
        <dbReference type="EC" id="4.98.1.1"/>
    </reaction>
</comment>
<evidence type="ECO:0000256" key="4">
    <source>
        <dbReference type="ARBA" id="ARBA00023239"/>
    </source>
</evidence>
<name>A0A258FTG5_9CAUL</name>
<keyword evidence="7" id="KW-0479">Metal-binding</keyword>
<keyword evidence="7" id="KW-0963">Cytoplasm</keyword>
<dbReference type="HAMAP" id="MF_00323">
    <property type="entry name" value="Ferrochelatase"/>
    <property type="match status" value="1"/>
</dbReference>
<gene>
    <name evidence="7" type="primary">hemH</name>
    <name evidence="10" type="ORF">B7Z01_02330</name>
</gene>
<evidence type="ECO:0000256" key="8">
    <source>
        <dbReference type="RuleBase" id="RU004185"/>
    </source>
</evidence>
<comment type="catalytic activity">
    <reaction evidence="6">
        <text>Fe-coproporphyrin III + 2 H(+) = coproporphyrin III + Fe(2+)</text>
        <dbReference type="Rhea" id="RHEA:49572"/>
        <dbReference type="ChEBI" id="CHEBI:15378"/>
        <dbReference type="ChEBI" id="CHEBI:29033"/>
        <dbReference type="ChEBI" id="CHEBI:68438"/>
        <dbReference type="ChEBI" id="CHEBI:131725"/>
        <dbReference type="EC" id="4.99.1.9"/>
    </reaction>
    <physiologicalReaction direction="right-to-left" evidence="6">
        <dbReference type="Rhea" id="RHEA:49574"/>
    </physiologicalReaction>
</comment>